<gene>
    <name evidence="10" type="ORF">HCN44_011162</name>
</gene>
<evidence type="ECO:0000256" key="1">
    <source>
        <dbReference type="ARBA" id="ARBA00004613"/>
    </source>
</evidence>
<dbReference type="GO" id="GO:0030234">
    <property type="term" value="F:enzyme regulator activity"/>
    <property type="evidence" value="ECO:0007669"/>
    <property type="project" value="TreeGrafter"/>
</dbReference>
<dbReference type="Proteomes" id="UP000639338">
    <property type="component" value="Unassembled WGS sequence"/>
</dbReference>
<feature type="chain" id="PRO_5032627548" description="Neuroendocrine protein 7B2" evidence="9">
    <location>
        <begin position="17"/>
        <end position="235"/>
    </location>
</feature>
<keyword evidence="6 9" id="KW-0732">Signal</keyword>
<comment type="similarity">
    <text evidence="2">Belongs to the 7B2 family.</text>
</comment>
<dbReference type="PANTHER" id="PTHR12738">
    <property type="entry name" value="NEUROENDOCRINE PROTEIN 7B2"/>
    <property type="match status" value="1"/>
</dbReference>
<name>A0A834XWY2_APHGI</name>
<keyword evidence="8" id="KW-0143">Chaperone</keyword>
<keyword evidence="5" id="KW-0964">Secreted</keyword>
<evidence type="ECO:0000256" key="8">
    <source>
        <dbReference type="ARBA" id="ARBA00023186"/>
    </source>
</evidence>
<evidence type="ECO:0000256" key="9">
    <source>
        <dbReference type="SAM" id="SignalP"/>
    </source>
</evidence>
<evidence type="ECO:0000256" key="7">
    <source>
        <dbReference type="ARBA" id="ARBA00023157"/>
    </source>
</evidence>
<dbReference type="AlphaFoldDB" id="A0A834XWY2"/>
<comment type="subcellular location">
    <subcellularLocation>
        <location evidence="1">Secreted</location>
    </subcellularLocation>
</comment>
<evidence type="ECO:0000256" key="2">
    <source>
        <dbReference type="ARBA" id="ARBA00006348"/>
    </source>
</evidence>
<dbReference type="OrthoDB" id="9922675at2759"/>
<evidence type="ECO:0000313" key="10">
    <source>
        <dbReference type="EMBL" id="KAF7993893.1"/>
    </source>
</evidence>
<organism evidence="10 11">
    <name type="scientific">Aphidius gifuensis</name>
    <name type="common">Parasitoid wasp</name>
    <dbReference type="NCBI Taxonomy" id="684658"/>
    <lineage>
        <taxon>Eukaryota</taxon>
        <taxon>Metazoa</taxon>
        <taxon>Ecdysozoa</taxon>
        <taxon>Arthropoda</taxon>
        <taxon>Hexapoda</taxon>
        <taxon>Insecta</taxon>
        <taxon>Pterygota</taxon>
        <taxon>Neoptera</taxon>
        <taxon>Endopterygota</taxon>
        <taxon>Hymenoptera</taxon>
        <taxon>Apocrita</taxon>
        <taxon>Ichneumonoidea</taxon>
        <taxon>Braconidae</taxon>
        <taxon>Aphidiinae</taxon>
        <taxon>Aphidius</taxon>
    </lineage>
</organism>
<dbReference type="GO" id="GO:0030141">
    <property type="term" value="C:secretory granule"/>
    <property type="evidence" value="ECO:0007669"/>
    <property type="project" value="InterPro"/>
</dbReference>
<comment type="caution">
    <text evidence="10">The sequence shown here is derived from an EMBL/GenBank/DDBJ whole genome shotgun (WGS) entry which is preliminary data.</text>
</comment>
<evidence type="ECO:0000256" key="6">
    <source>
        <dbReference type="ARBA" id="ARBA00022729"/>
    </source>
</evidence>
<dbReference type="InterPro" id="IPR007945">
    <property type="entry name" value="Secretogranin_V"/>
</dbReference>
<dbReference type="GO" id="GO:0007218">
    <property type="term" value="P:neuropeptide signaling pathway"/>
    <property type="evidence" value="ECO:0007669"/>
    <property type="project" value="InterPro"/>
</dbReference>
<proteinExistence type="inferred from homology"/>
<dbReference type="GO" id="GO:0005576">
    <property type="term" value="C:extracellular region"/>
    <property type="evidence" value="ECO:0007669"/>
    <property type="project" value="UniProtKB-SubCell"/>
</dbReference>
<dbReference type="GO" id="GO:0046883">
    <property type="term" value="P:regulation of hormone secretion"/>
    <property type="evidence" value="ECO:0007669"/>
    <property type="project" value="TreeGrafter"/>
</dbReference>
<reference evidence="10 11" key="1">
    <citation type="submission" date="2020-08" db="EMBL/GenBank/DDBJ databases">
        <title>Aphidius gifuensis genome sequencing and assembly.</title>
        <authorList>
            <person name="Du Z."/>
        </authorList>
    </citation>
    <scope>NUCLEOTIDE SEQUENCE [LARGE SCALE GENOMIC DNA]</scope>
    <source>
        <strain evidence="10">YNYX2018</strain>
        <tissue evidence="10">Adults</tissue>
    </source>
</reference>
<dbReference type="EMBL" id="JACMRX010000003">
    <property type="protein sequence ID" value="KAF7993893.1"/>
    <property type="molecule type" value="Genomic_DNA"/>
</dbReference>
<keyword evidence="7" id="KW-1015">Disulfide bond</keyword>
<evidence type="ECO:0000313" key="11">
    <source>
        <dbReference type="Proteomes" id="UP000639338"/>
    </source>
</evidence>
<keyword evidence="4" id="KW-0813">Transport</keyword>
<evidence type="ECO:0000256" key="4">
    <source>
        <dbReference type="ARBA" id="ARBA00022448"/>
    </source>
</evidence>
<feature type="signal peptide" evidence="9">
    <location>
        <begin position="1"/>
        <end position="16"/>
    </location>
</feature>
<sequence>MWILIKLIGIIASVHGTMVYMPSIKDPLISELMLREIIDRMGSELVDAADSYLEYQDSSRVTDDYDKAKEVPQELPIDYDGIDTLNPNLSIRDQEYLQHSTLNSHQKLNQNDNKHRIQIAGYKGVLEDKTDNQLPAYCTPPNPCPVGYTSENNCLEEFENTAGFSRDYQSAQECMCDAEHMIDCPTNIDNQRELTNAQSQNSEFEKIIQGFQETNPFFRGEKLPIAAKKGINVVS</sequence>
<protein>
    <recommendedName>
        <fullName evidence="3">Neuroendocrine protein 7B2</fullName>
    </recommendedName>
</protein>
<dbReference type="Pfam" id="PF05281">
    <property type="entry name" value="Secretogranin_V"/>
    <property type="match status" value="1"/>
</dbReference>
<accession>A0A834XWY2</accession>
<evidence type="ECO:0000256" key="5">
    <source>
        <dbReference type="ARBA" id="ARBA00022525"/>
    </source>
</evidence>
<dbReference type="PANTHER" id="PTHR12738:SF0">
    <property type="entry name" value="NEUROENDOCRINE PROTEIN 7B2"/>
    <property type="match status" value="1"/>
</dbReference>
<evidence type="ECO:0000256" key="3">
    <source>
        <dbReference type="ARBA" id="ARBA00019589"/>
    </source>
</evidence>
<keyword evidence="11" id="KW-1185">Reference proteome</keyword>